<feature type="chain" id="PRO_5043595186" evidence="9">
    <location>
        <begin position="27"/>
        <end position="632"/>
    </location>
</feature>
<feature type="domain" description="BTB" evidence="10">
    <location>
        <begin position="249"/>
        <end position="354"/>
    </location>
</feature>
<evidence type="ECO:0000256" key="9">
    <source>
        <dbReference type="SAM" id="SignalP"/>
    </source>
</evidence>
<reference evidence="11 12" key="1">
    <citation type="submission" date="2024-01" db="EMBL/GenBank/DDBJ databases">
        <authorList>
            <person name="Alioto T."/>
            <person name="Alioto T."/>
            <person name="Gomez Garrido J."/>
        </authorList>
    </citation>
    <scope>NUCLEOTIDE SEQUENCE [LARGE SCALE GENOMIC DNA]</scope>
</reference>
<dbReference type="FunFam" id="3.30.710.10:FF:000017">
    <property type="entry name" value="BTB/POZ domain-containing protein 10 isoform X1"/>
    <property type="match status" value="1"/>
</dbReference>
<sequence length="632" mass="70685">MRSQDCTMVFMALCILGLHLSTLCEGRPLRKRTVSEVQLMHNLGQHKQMQERREWLQMRLRGIHTAPARASGEAGRTRRRLLPEDLPDLSDLTPEEIQLIVPLPRFSSRTRSRNVTRRAVSSSVVCQCWTATTTSRSSSSDRSRDSSHERGESQLTPCIRNVTSPTRQYDRERGDGGSSSRSSSPRPPRVSLPYPHVGGALIGGHIPRSLGPFGGDHHPKILGQGPCDMIYVYDLSSKEAHRGGQRVGERVTLIVDNTRFVVDPAIFTAQPNTMLGRMFGSGRDNNFTRPNEKGEFEVADGISSTVFRAILDYYKSGIIRCPDGVSIPELREACDYLCISFNYSTIKCRDLSALMHELSNDGARRQFECYLEEMVLPLMVASAQSGERECHVVVLTDDDVVDWDEEYPPQMGEEYSQIIYSTKLYRFFKYIENRDVAKSVLKDRGLKKIRLGIEGYPTYKEKVKRRPGGRPEVIYNYVQRPFIRMSWEKEEGKSRHVDFQCVKSKSTTNLAAAAADIPQDQLVDMHPSGPQVDELDTPPQSGAVDPHQPGPGVAGASPESAALQLVQAYEGLNQQAQQAHDAVSIQQAQDLQSQAAHSLVHNNQQQQQHGSSSYTQATYHYEPDPDTPSPSA</sequence>
<keyword evidence="5" id="KW-0964">Secreted</keyword>
<dbReference type="Pfam" id="PF16017">
    <property type="entry name" value="BTB_3"/>
    <property type="match status" value="1"/>
</dbReference>
<keyword evidence="12" id="KW-1185">Reference proteome</keyword>
<keyword evidence="4" id="KW-0963">Cytoplasm</keyword>
<dbReference type="GO" id="GO:0005576">
    <property type="term" value="C:extracellular region"/>
    <property type="evidence" value="ECO:0007669"/>
    <property type="project" value="UniProtKB-SubCell"/>
</dbReference>
<protein>
    <submittedName>
        <fullName evidence="11">BTB/POZ domain-containing protein 10-like</fullName>
    </submittedName>
</protein>
<comment type="subcellular location">
    <subcellularLocation>
        <location evidence="1">Cytoplasm</location>
    </subcellularLocation>
    <subcellularLocation>
        <location evidence="2">Secreted</location>
    </subcellularLocation>
</comment>
<dbReference type="InterPro" id="IPR000210">
    <property type="entry name" value="BTB/POZ_dom"/>
</dbReference>
<dbReference type="SMART" id="SM00087">
    <property type="entry name" value="PTH"/>
    <property type="match status" value="1"/>
</dbReference>
<accession>A0AAV1PIA6</accession>
<dbReference type="PANTHER" id="PTHR21637:SF5">
    <property type="entry name" value="BTB_POZ DOMAIN-CONTAINING PROTEIN 10"/>
    <property type="match status" value="1"/>
</dbReference>
<dbReference type="GO" id="GO:0005737">
    <property type="term" value="C:cytoplasm"/>
    <property type="evidence" value="ECO:0007669"/>
    <property type="project" value="UniProtKB-SubCell"/>
</dbReference>
<dbReference type="InterPro" id="IPR039886">
    <property type="entry name" value="BTBD10/KCTD20"/>
</dbReference>
<dbReference type="GO" id="GO:0005179">
    <property type="term" value="F:hormone activity"/>
    <property type="evidence" value="ECO:0007669"/>
    <property type="project" value="UniProtKB-KW"/>
</dbReference>
<dbReference type="InterPro" id="IPR001415">
    <property type="entry name" value="PTH/PTH-rel"/>
</dbReference>
<dbReference type="SUPFAM" id="SSF54695">
    <property type="entry name" value="POZ domain"/>
    <property type="match status" value="1"/>
</dbReference>
<evidence type="ECO:0000256" key="3">
    <source>
        <dbReference type="ARBA" id="ARBA00006307"/>
    </source>
</evidence>
<evidence type="ECO:0000313" key="11">
    <source>
        <dbReference type="EMBL" id="CAK6969961.1"/>
    </source>
</evidence>
<evidence type="ECO:0000313" key="12">
    <source>
        <dbReference type="Proteomes" id="UP001314229"/>
    </source>
</evidence>
<evidence type="ECO:0000256" key="5">
    <source>
        <dbReference type="ARBA" id="ARBA00022525"/>
    </source>
</evidence>
<name>A0AAV1PIA6_SCOSC</name>
<gene>
    <name evidence="11" type="ORF">FSCOSCO3_A011428</name>
</gene>
<dbReference type="InterPro" id="IPR039885">
    <property type="entry name" value="BTBD10/KCTD20_BTB/POZ"/>
</dbReference>
<dbReference type="SMART" id="SM00225">
    <property type="entry name" value="BTB"/>
    <property type="match status" value="1"/>
</dbReference>
<dbReference type="EMBL" id="CAWUFR010000145">
    <property type="protein sequence ID" value="CAK6969961.1"/>
    <property type="molecule type" value="Genomic_DNA"/>
</dbReference>
<evidence type="ECO:0000256" key="1">
    <source>
        <dbReference type="ARBA" id="ARBA00004496"/>
    </source>
</evidence>
<feature type="compositionally biased region" description="Polar residues" evidence="8">
    <location>
        <begin position="585"/>
        <end position="596"/>
    </location>
</feature>
<feature type="region of interest" description="Disordered" evidence="8">
    <location>
        <begin position="516"/>
        <end position="559"/>
    </location>
</feature>
<dbReference type="AlphaFoldDB" id="A0AAV1PIA6"/>
<keyword evidence="9" id="KW-0732">Signal</keyword>
<comment type="caution">
    <text evidence="11">The sequence shown here is derived from an EMBL/GenBank/DDBJ whole genome shotgun (WGS) entry which is preliminary data.</text>
</comment>
<dbReference type="InterPro" id="IPR011333">
    <property type="entry name" value="SKP1/BTB/POZ_sf"/>
</dbReference>
<keyword evidence="6" id="KW-0165">Cleavage on pair of basic residues</keyword>
<feature type="region of interest" description="Disordered" evidence="8">
    <location>
        <begin position="585"/>
        <end position="632"/>
    </location>
</feature>
<evidence type="ECO:0000256" key="8">
    <source>
        <dbReference type="SAM" id="MobiDB-lite"/>
    </source>
</evidence>
<dbReference type="PROSITE" id="PS00335">
    <property type="entry name" value="PARATHYROID"/>
    <property type="match status" value="1"/>
</dbReference>
<evidence type="ECO:0000256" key="4">
    <source>
        <dbReference type="ARBA" id="ARBA00022490"/>
    </source>
</evidence>
<proteinExistence type="inferred from homology"/>
<feature type="compositionally biased region" description="Basic and acidic residues" evidence="8">
    <location>
        <begin position="139"/>
        <end position="152"/>
    </location>
</feature>
<organism evidence="11 12">
    <name type="scientific">Scomber scombrus</name>
    <name type="common">Atlantic mackerel</name>
    <name type="synonym">Scomber vernalis</name>
    <dbReference type="NCBI Taxonomy" id="13677"/>
    <lineage>
        <taxon>Eukaryota</taxon>
        <taxon>Metazoa</taxon>
        <taxon>Chordata</taxon>
        <taxon>Craniata</taxon>
        <taxon>Vertebrata</taxon>
        <taxon>Euteleostomi</taxon>
        <taxon>Actinopterygii</taxon>
        <taxon>Neopterygii</taxon>
        <taxon>Teleostei</taxon>
        <taxon>Neoteleostei</taxon>
        <taxon>Acanthomorphata</taxon>
        <taxon>Pelagiaria</taxon>
        <taxon>Scombriformes</taxon>
        <taxon>Scombridae</taxon>
        <taxon>Scomber</taxon>
    </lineage>
</organism>
<dbReference type="Proteomes" id="UP001314229">
    <property type="component" value="Unassembled WGS sequence"/>
</dbReference>
<keyword evidence="7" id="KW-0372">Hormone</keyword>
<feature type="region of interest" description="Disordered" evidence="8">
    <location>
        <begin position="132"/>
        <end position="196"/>
    </location>
</feature>
<evidence type="ECO:0000256" key="6">
    <source>
        <dbReference type="ARBA" id="ARBA00022685"/>
    </source>
</evidence>
<dbReference type="GO" id="GO:0042327">
    <property type="term" value="P:positive regulation of phosphorylation"/>
    <property type="evidence" value="ECO:0007669"/>
    <property type="project" value="TreeGrafter"/>
</dbReference>
<feature type="signal peptide" evidence="9">
    <location>
        <begin position="1"/>
        <end position="26"/>
    </location>
</feature>
<evidence type="ECO:0000256" key="2">
    <source>
        <dbReference type="ARBA" id="ARBA00004613"/>
    </source>
</evidence>
<comment type="similarity">
    <text evidence="3">Belongs to the parathyroid hormone family.</text>
</comment>
<evidence type="ECO:0000259" key="10">
    <source>
        <dbReference type="SMART" id="SM00225"/>
    </source>
</evidence>
<dbReference type="Pfam" id="PF01279">
    <property type="entry name" value="Parathyroid"/>
    <property type="match status" value="1"/>
</dbReference>
<dbReference type="PANTHER" id="PTHR21637">
    <property type="entry name" value="BTB/POZ DOMAIN-CONTAINING PROTEIN 10-RELATED"/>
    <property type="match status" value="1"/>
</dbReference>
<feature type="compositionally biased region" description="Polar residues" evidence="8">
    <location>
        <begin position="153"/>
        <end position="167"/>
    </location>
</feature>
<evidence type="ECO:0000256" key="7">
    <source>
        <dbReference type="ARBA" id="ARBA00022702"/>
    </source>
</evidence>
<dbReference type="Gene3D" id="3.30.710.10">
    <property type="entry name" value="Potassium Channel Kv1.1, Chain A"/>
    <property type="match status" value="1"/>
</dbReference>